<comment type="caution">
    <text evidence="2">The sequence shown here is derived from an EMBL/GenBank/DDBJ whole genome shotgun (WGS) entry which is preliminary data.</text>
</comment>
<dbReference type="Proteomes" id="UP001180973">
    <property type="component" value="Unassembled WGS sequence"/>
</dbReference>
<dbReference type="RefSeq" id="WP_311411727.1">
    <property type="nucleotide sequence ID" value="NZ_JAVRFL010000011.1"/>
</dbReference>
<evidence type="ECO:0000256" key="1">
    <source>
        <dbReference type="SAM" id="MobiDB-lite"/>
    </source>
</evidence>
<keyword evidence="3" id="KW-1185">Reference proteome</keyword>
<dbReference type="Pfam" id="PF12277">
    <property type="entry name" value="DUF3618"/>
    <property type="match status" value="1"/>
</dbReference>
<evidence type="ECO:0000313" key="3">
    <source>
        <dbReference type="Proteomes" id="UP001180973"/>
    </source>
</evidence>
<accession>A0ABU2WVG7</accession>
<protein>
    <submittedName>
        <fullName evidence="2">DUF3618 domain-containing protein</fullName>
    </submittedName>
</protein>
<name>A0ABU2WVG7_9ACTN</name>
<feature type="compositionally biased region" description="Low complexity" evidence="1">
    <location>
        <begin position="213"/>
        <end position="229"/>
    </location>
</feature>
<proteinExistence type="predicted"/>
<organism evidence="2 3">
    <name type="scientific">Micromonospora reichwaldensis</name>
    <dbReference type="NCBI Taxonomy" id="3075516"/>
    <lineage>
        <taxon>Bacteria</taxon>
        <taxon>Bacillati</taxon>
        <taxon>Actinomycetota</taxon>
        <taxon>Actinomycetes</taxon>
        <taxon>Micromonosporales</taxon>
        <taxon>Micromonosporaceae</taxon>
        <taxon>Micromonospora</taxon>
    </lineage>
</organism>
<dbReference type="EMBL" id="JAVRFL010000011">
    <property type="protein sequence ID" value="MDT0529614.1"/>
    <property type="molecule type" value="Genomic_DNA"/>
</dbReference>
<feature type="region of interest" description="Disordered" evidence="1">
    <location>
        <begin position="200"/>
        <end position="253"/>
    </location>
</feature>
<evidence type="ECO:0000313" key="2">
    <source>
        <dbReference type="EMBL" id="MDT0529614.1"/>
    </source>
</evidence>
<gene>
    <name evidence="2" type="ORF">RM555_11510</name>
</gene>
<dbReference type="InterPro" id="IPR022062">
    <property type="entry name" value="DUF3618"/>
</dbReference>
<sequence length="253" mass="27274">MSNDPDRIRWEIENTRNELSSDVDALADKVNPRRIAGERVGQARGAFTRAREKVMGVQSDGQGAAQRMSQATGQRMSHAADSAREFGGQSRERVSHAADSARAFGEQSREQMSHMAGSVREEARSLGQQSRQQAQGNPLAAGLIAFGAGLLVSSLIPPSRPERQWAGQAKDMVGEHSDQLRAQARHLREQAGEVGREMGHEVGHNMRGPAQDAARAVGSTAASGASAVRDQGRSAAHQMQGQAHETADDLRRR</sequence>
<feature type="region of interest" description="Disordered" evidence="1">
    <location>
        <begin position="54"/>
        <end position="134"/>
    </location>
</feature>
<reference evidence="2" key="1">
    <citation type="submission" date="2023-09" db="EMBL/GenBank/DDBJ databases">
        <title>30 novel species of actinomycetes from the DSMZ collection.</title>
        <authorList>
            <person name="Nouioui I."/>
        </authorList>
    </citation>
    <scope>NUCLEOTIDE SEQUENCE</scope>
    <source>
        <strain evidence="2">DSM 115977</strain>
    </source>
</reference>